<evidence type="ECO:0000256" key="2">
    <source>
        <dbReference type="RuleBase" id="RU000383"/>
    </source>
</evidence>
<name>A0A1I8PFC5_STOCA</name>
<feature type="domain" description="Cyclin-like" evidence="3">
    <location>
        <begin position="259"/>
        <end position="336"/>
    </location>
</feature>
<keyword evidence="6" id="KW-1185">Reference proteome</keyword>
<organism evidence="5 6">
    <name type="scientific">Stomoxys calcitrans</name>
    <name type="common">Stable fly</name>
    <name type="synonym">Conops calcitrans</name>
    <dbReference type="NCBI Taxonomy" id="35570"/>
    <lineage>
        <taxon>Eukaryota</taxon>
        <taxon>Metazoa</taxon>
        <taxon>Ecdysozoa</taxon>
        <taxon>Arthropoda</taxon>
        <taxon>Hexapoda</taxon>
        <taxon>Insecta</taxon>
        <taxon>Pterygota</taxon>
        <taxon>Neoptera</taxon>
        <taxon>Endopterygota</taxon>
        <taxon>Diptera</taxon>
        <taxon>Brachycera</taxon>
        <taxon>Muscomorpha</taxon>
        <taxon>Muscoidea</taxon>
        <taxon>Muscidae</taxon>
        <taxon>Stomoxys</taxon>
    </lineage>
</organism>
<evidence type="ECO:0000313" key="6">
    <source>
        <dbReference type="Proteomes" id="UP000095300"/>
    </source>
</evidence>
<dbReference type="InterPro" id="IPR039361">
    <property type="entry name" value="Cyclin"/>
</dbReference>
<feature type="domain" description="Cyclin C-terminal" evidence="4">
    <location>
        <begin position="192"/>
        <end position="358"/>
    </location>
</feature>
<dbReference type="AlphaFoldDB" id="A0A1I8PFC5"/>
<dbReference type="Gene3D" id="1.10.472.10">
    <property type="entry name" value="Cyclin-like"/>
    <property type="match status" value="2"/>
</dbReference>
<dbReference type="SMART" id="SM00385">
    <property type="entry name" value="CYCLIN"/>
    <property type="match status" value="2"/>
</dbReference>
<evidence type="ECO:0000256" key="1">
    <source>
        <dbReference type="ARBA" id="ARBA00023127"/>
    </source>
</evidence>
<keyword evidence="1 2" id="KW-0195">Cyclin</keyword>
<dbReference type="PANTHER" id="PTHR10177">
    <property type="entry name" value="CYCLINS"/>
    <property type="match status" value="1"/>
</dbReference>
<evidence type="ECO:0000313" key="5">
    <source>
        <dbReference type="EnsemblMetazoa" id="SCAU007535-PA"/>
    </source>
</evidence>
<dbReference type="InterPro" id="IPR004367">
    <property type="entry name" value="Cyclin_C-dom"/>
</dbReference>
<dbReference type="VEuPathDB" id="VectorBase:SCAU007535"/>
<dbReference type="SMART" id="SM01332">
    <property type="entry name" value="Cyclin_C"/>
    <property type="match status" value="1"/>
</dbReference>
<dbReference type="InterPro" id="IPR013763">
    <property type="entry name" value="Cyclin-like_dom"/>
</dbReference>
<reference evidence="5" key="1">
    <citation type="submission" date="2020-05" db="UniProtKB">
        <authorList>
            <consortium name="EnsemblMetazoa"/>
        </authorList>
    </citation>
    <scope>IDENTIFICATION</scope>
    <source>
        <strain evidence="5">USDA</strain>
    </source>
</reference>
<feature type="domain" description="Cyclin-like" evidence="3">
    <location>
        <begin position="88"/>
        <end position="183"/>
    </location>
</feature>
<accession>A0A1I8PFC5</accession>
<dbReference type="InterPro" id="IPR006671">
    <property type="entry name" value="Cyclin_N"/>
</dbReference>
<dbReference type="Proteomes" id="UP000095300">
    <property type="component" value="Unassembled WGS sequence"/>
</dbReference>
<dbReference type="InterPro" id="IPR036915">
    <property type="entry name" value="Cyclin-like_sf"/>
</dbReference>
<dbReference type="Pfam" id="PF02984">
    <property type="entry name" value="Cyclin_C"/>
    <property type="match status" value="1"/>
</dbReference>
<evidence type="ECO:0008006" key="7">
    <source>
        <dbReference type="Google" id="ProtNLM"/>
    </source>
</evidence>
<dbReference type="Pfam" id="PF00134">
    <property type="entry name" value="Cyclin_N"/>
    <property type="match status" value="1"/>
</dbReference>
<proteinExistence type="inferred from homology"/>
<sequence>MFENSYYSHNNTFRSPTIPIIRAHETLPIAFGSNSSHSHSKQEEKVNNNNLICEYLDDIFLSLKEAELRRRTIWFRSQQIECRPALIQSMKSASVKHNLARTTLHLVQFVLFSATYLLDGFMDKYIIRSDKLNLSAVACLLLAAKIEEADMDMPKFDDLNKLMDEENGYSLKDFKNVEKKVLDTFEFDIIRPTAATFAEYFANSILILQDFHMFRNHWYNEMALDHLHYNHPLTISKPQREPDCIAPTRHLVICTPCPYSTYEEMLSTVGQTYFQLIDVSLNYLKFTNDRPSIIAASCIAAARQLHGIFPIWSPYLIKLTSYTADIISPLVENILAIYRLHCKSENLQYCQAPTTPVNNGTSTYVNVLCGSSDSGHISESDIKSMKSDMEDDIDNCDKDLAITDTEDDPPFHCLEYSLLPKRRRLF</sequence>
<evidence type="ECO:0000259" key="4">
    <source>
        <dbReference type="SMART" id="SM01332"/>
    </source>
</evidence>
<dbReference type="SUPFAM" id="SSF47954">
    <property type="entry name" value="Cyclin-like"/>
    <property type="match status" value="2"/>
</dbReference>
<comment type="similarity">
    <text evidence="2">Belongs to the cyclin family.</text>
</comment>
<dbReference type="EnsemblMetazoa" id="SCAU007535-RA">
    <property type="protein sequence ID" value="SCAU007535-PA"/>
    <property type="gene ID" value="SCAU007535"/>
</dbReference>
<gene>
    <name evidence="5" type="primary">106095842</name>
</gene>
<dbReference type="OrthoDB" id="285802at2759"/>
<protein>
    <recommendedName>
        <fullName evidence="7">Cyclin-like domain-containing protein</fullName>
    </recommendedName>
</protein>
<evidence type="ECO:0000259" key="3">
    <source>
        <dbReference type="SMART" id="SM00385"/>
    </source>
</evidence>